<dbReference type="RefSeq" id="WP_210802565.1">
    <property type="nucleotide sequence ID" value="NZ_JAGQDE010000010.1"/>
</dbReference>
<evidence type="ECO:0000256" key="1">
    <source>
        <dbReference type="SAM" id="Coils"/>
    </source>
</evidence>
<keyword evidence="3" id="KW-1185">Reference proteome</keyword>
<keyword evidence="1" id="KW-0175">Coiled coil</keyword>
<gene>
    <name evidence="2" type="ORF">KAK06_13145</name>
</gene>
<dbReference type="AlphaFoldDB" id="A0A941BJW0"/>
<sequence length="899" mass="95363">MTSLIRLDPGILETLQRWRAQPDQVLPAALAALDDQLPWAAVLQPVGHLAPGAAPLALPLLQTDHTTDWTGAAGAQARASLAADARLGVARLADLPDGRATIALSLLLALQTQADADTRAAWVSLGADAALTQRLSVHWQQAVDPTQSLLEALRDTAASLAWPHDLSALLALARQGHWQGLQLQWEGQARLGLQLRSQWDAVGWSVALDGQDARVGLSLGLAADWRAQRDSLWQLTLAPGHGDDGTPLLALALHDRGTRTQEAALTLAASANVAELAAQAERALQRASGAVDSALLDTLTRPGQAAADALATLADEAFDGPLAERAAWVAHWREQLSQALDEALPDLLMPESADPAWWPRLLQGLPLPAAQRAAWGDRLAPLARRAEAAARSRLQQSLQALLPALQGAGRQAVLDRLGALGAQFDALPDALDSASALQAARHALQRYAAQRQQLQQALQQAQRQRLALTVAGQWQQQRSDEAMVALHYALQAPPSAATQQLHQALCSGQLQRVGPLLEQAGADGGVRSASGWLQATAQTLAEQRLSLDLPDSPIGSHTHWSRHLQIRSALGSGELIGAQAEAAVETAISHRWKQRSARLGVQLALLPPAQGGVPRLAASLDGGFIAAHEGRASRERVQALLDDLALAHGAPRRSLGDWLGLDPAALDSADWRGLSLAWPLHLTPAQWQHFAEQPAEAVDRTALAALLPVFARRYTADALFSDDPVADLRDLAGGADDHALLAWLRRFPERYVDRYSVAAVARNVNIAAAHSGGVADRGTRQYLIAQRLAATVLAPSRLQALARQAQQALDSLPAPLAPAAARAALDPLLQRMQQALAPVALASETWLAIGLGGAPDEPVAWPLVGFATAMARLAALPVPPGFVPVLQWGEQARALTGPD</sequence>
<protein>
    <submittedName>
        <fullName evidence="2">Uncharacterized protein</fullName>
    </submittedName>
</protein>
<evidence type="ECO:0000313" key="3">
    <source>
        <dbReference type="Proteomes" id="UP000678374"/>
    </source>
</evidence>
<proteinExistence type="predicted"/>
<comment type="caution">
    <text evidence="2">The sequence shown here is derived from an EMBL/GenBank/DDBJ whole genome shotgun (WGS) entry which is preliminary data.</text>
</comment>
<accession>A0A941BJW0</accession>
<organism evidence="2 3">
    <name type="scientific">Ideonella aquatica</name>
    <dbReference type="NCBI Taxonomy" id="2824119"/>
    <lineage>
        <taxon>Bacteria</taxon>
        <taxon>Pseudomonadati</taxon>
        <taxon>Pseudomonadota</taxon>
        <taxon>Betaproteobacteria</taxon>
        <taxon>Burkholderiales</taxon>
        <taxon>Sphaerotilaceae</taxon>
        <taxon>Ideonella</taxon>
    </lineage>
</organism>
<dbReference type="EMBL" id="JAGQDE010000010">
    <property type="protein sequence ID" value="MBQ0959892.1"/>
    <property type="molecule type" value="Genomic_DNA"/>
</dbReference>
<feature type="coiled-coil region" evidence="1">
    <location>
        <begin position="437"/>
        <end position="471"/>
    </location>
</feature>
<reference evidence="2" key="1">
    <citation type="submission" date="2021-04" db="EMBL/GenBank/DDBJ databases">
        <title>The genome sequence of Ideonella sp. 4Y11.</title>
        <authorList>
            <person name="Liu Y."/>
        </authorList>
    </citation>
    <scope>NUCLEOTIDE SEQUENCE</scope>
    <source>
        <strain evidence="2">4Y11</strain>
    </source>
</reference>
<dbReference type="Proteomes" id="UP000678374">
    <property type="component" value="Unassembled WGS sequence"/>
</dbReference>
<evidence type="ECO:0000313" key="2">
    <source>
        <dbReference type="EMBL" id="MBQ0959892.1"/>
    </source>
</evidence>
<name>A0A941BJW0_9BURK</name>